<name>X1JGW2_9ZZZZ</name>
<organism evidence="1">
    <name type="scientific">marine sediment metagenome</name>
    <dbReference type="NCBI Taxonomy" id="412755"/>
    <lineage>
        <taxon>unclassified sequences</taxon>
        <taxon>metagenomes</taxon>
        <taxon>ecological metagenomes</taxon>
    </lineage>
</organism>
<accession>X1JGW2</accession>
<dbReference type="AlphaFoldDB" id="X1JGW2"/>
<feature type="non-terminal residue" evidence="1">
    <location>
        <position position="1"/>
    </location>
</feature>
<comment type="caution">
    <text evidence="1">The sequence shown here is derived from an EMBL/GenBank/DDBJ whole genome shotgun (WGS) entry which is preliminary data.</text>
</comment>
<sequence>EINSTSGGPWYDNFEINIVGKGNPVYYTFSVYSESDGDLPADDDDIIDPGEIIVFYLHVKNLGGANIYGVTGIIAENDPFIMVDDN</sequence>
<evidence type="ECO:0000313" key="1">
    <source>
        <dbReference type="EMBL" id="GAH93257.1"/>
    </source>
</evidence>
<dbReference type="EMBL" id="BARU01048091">
    <property type="protein sequence ID" value="GAH93257.1"/>
    <property type="molecule type" value="Genomic_DNA"/>
</dbReference>
<feature type="non-terminal residue" evidence="1">
    <location>
        <position position="86"/>
    </location>
</feature>
<gene>
    <name evidence="1" type="ORF">S03H2_71683</name>
</gene>
<reference evidence="1" key="1">
    <citation type="journal article" date="2014" name="Front. Microbiol.">
        <title>High frequency of phylogenetically diverse reductive dehalogenase-homologous genes in deep subseafloor sedimentary metagenomes.</title>
        <authorList>
            <person name="Kawai M."/>
            <person name="Futagami T."/>
            <person name="Toyoda A."/>
            <person name="Takaki Y."/>
            <person name="Nishi S."/>
            <person name="Hori S."/>
            <person name="Arai W."/>
            <person name="Tsubouchi T."/>
            <person name="Morono Y."/>
            <person name="Uchiyama I."/>
            <person name="Ito T."/>
            <person name="Fujiyama A."/>
            <person name="Inagaki F."/>
            <person name="Takami H."/>
        </authorList>
    </citation>
    <scope>NUCLEOTIDE SEQUENCE</scope>
    <source>
        <strain evidence="1">Expedition CK06-06</strain>
    </source>
</reference>
<proteinExistence type="predicted"/>
<protein>
    <submittedName>
        <fullName evidence="1">Uncharacterized protein</fullName>
    </submittedName>
</protein>